<dbReference type="EMBL" id="SEKV01000026">
    <property type="protein sequence ID" value="TFY68648.1"/>
    <property type="molecule type" value="Genomic_DNA"/>
</dbReference>
<dbReference type="AlphaFoldDB" id="A0A4Y9Z438"/>
<dbReference type="Proteomes" id="UP000298390">
    <property type="component" value="Unassembled WGS sequence"/>
</dbReference>
<evidence type="ECO:0000313" key="2">
    <source>
        <dbReference type="EMBL" id="TFY68648.1"/>
    </source>
</evidence>
<comment type="caution">
    <text evidence="2">The sequence shown here is derived from an EMBL/GenBank/DDBJ whole genome shotgun (WGS) entry which is preliminary data.</text>
</comment>
<protein>
    <submittedName>
        <fullName evidence="2">Uncharacterized protein</fullName>
    </submittedName>
</protein>
<gene>
    <name evidence="2" type="ORF">EVJ58_g885</name>
</gene>
<keyword evidence="1" id="KW-0732">Signal</keyword>
<evidence type="ECO:0000313" key="3">
    <source>
        <dbReference type="Proteomes" id="UP000298390"/>
    </source>
</evidence>
<feature type="signal peptide" evidence="1">
    <location>
        <begin position="1"/>
        <end position="22"/>
    </location>
</feature>
<proteinExistence type="predicted"/>
<reference evidence="2 3" key="1">
    <citation type="submission" date="2019-01" db="EMBL/GenBank/DDBJ databases">
        <title>Genome sequencing of the rare red list fungi Fomitopsis rosea.</title>
        <authorList>
            <person name="Buettner E."/>
            <person name="Kellner H."/>
        </authorList>
    </citation>
    <scope>NUCLEOTIDE SEQUENCE [LARGE SCALE GENOMIC DNA]</scope>
    <source>
        <strain evidence="2 3">DSM 105464</strain>
    </source>
</reference>
<sequence length="261" mass="27990">MFFYKQLAFAAVFAMMLAQGHAVPVVTERQVCTPGSDAEDVAIVSSGGLPYADGKFLVAINEDKKCFPHGLTKFLLCDVAGDGGVLGSVNLPARLQAREQKRLNTNGGMLLPVHVRSNGDIVATSSEALGGKMEVLCWREADVPNSPVPDVSFTLEVGVEDGDQIHPTCSALLDEQSVLLAVHQADGSTLPGQSACQTLIYAINAETMTIRWHAKPIEGQVHTIRYVAALDVIVAFGLHDNGDGLKRDGVRVPCCPRPRDW</sequence>
<accession>A0A4Y9Z438</accession>
<feature type="chain" id="PRO_5021482812" evidence="1">
    <location>
        <begin position="23"/>
        <end position="261"/>
    </location>
</feature>
<evidence type="ECO:0000256" key="1">
    <source>
        <dbReference type="SAM" id="SignalP"/>
    </source>
</evidence>
<name>A0A4Y9Z438_9APHY</name>
<organism evidence="2 3">
    <name type="scientific">Rhodofomes roseus</name>
    <dbReference type="NCBI Taxonomy" id="34475"/>
    <lineage>
        <taxon>Eukaryota</taxon>
        <taxon>Fungi</taxon>
        <taxon>Dikarya</taxon>
        <taxon>Basidiomycota</taxon>
        <taxon>Agaricomycotina</taxon>
        <taxon>Agaricomycetes</taxon>
        <taxon>Polyporales</taxon>
        <taxon>Rhodofomes</taxon>
    </lineage>
</organism>